<organism evidence="10 11">
    <name type="scientific">Perilla frutescens var. hirtella</name>
    <name type="common">Perilla citriodora</name>
    <name type="synonym">Perilla setoyensis</name>
    <dbReference type="NCBI Taxonomy" id="608512"/>
    <lineage>
        <taxon>Eukaryota</taxon>
        <taxon>Viridiplantae</taxon>
        <taxon>Streptophyta</taxon>
        <taxon>Embryophyta</taxon>
        <taxon>Tracheophyta</taxon>
        <taxon>Spermatophyta</taxon>
        <taxon>Magnoliopsida</taxon>
        <taxon>eudicotyledons</taxon>
        <taxon>Gunneridae</taxon>
        <taxon>Pentapetalae</taxon>
        <taxon>asterids</taxon>
        <taxon>lamiids</taxon>
        <taxon>Lamiales</taxon>
        <taxon>Lamiaceae</taxon>
        <taxon>Nepetoideae</taxon>
        <taxon>Elsholtzieae</taxon>
        <taxon>Perilla</taxon>
    </lineage>
</organism>
<dbReference type="GO" id="GO:0048250">
    <property type="term" value="P:iron import into the mitochondrion"/>
    <property type="evidence" value="ECO:0007669"/>
    <property type="project" value="TreeGrafter"/>
</dbReference>
<comment type="subcellular location">
    <subcellularLocation>
        <location evidence="1">Mitochondrion membrane</location>
        <topology evidence="1">Multi-pass membrane protein</topology>
    </subcellularLocation>
</comment>
<comment type="caution">
    <text evidence="10">The sequence shown here is derived from an EMBL/GenBank/DDBJ whole genome shotgun (WGS) entry which is preliminary data.</text>
</comment>
<dbReference type="Pfam" id="PF00153">
    <property type="entry name" value="Mito_carr"/>
    <property type="match status" value="3"/>
</dbReference>
<proteinExistence type="inferred from homology"/>
<keyword evidence="7 8" id="KW-0472">Membrane</keyword>
<evidence type="ECO:0000313" key="10">
    <source>
        <dbReference type="EMBL" id="KAH6837198.1"/>
    </source>
</evidence>
<dbReference type="Proteomes" id="UP001190926">
    <property type="component" value="Unassembled WGS sequence"/>
</dbReference>
<keyword evidence="11" id="KW-1185">Reference proteome</keyword>
<evidence type="ECO:0000256" key="8">
    <source>
        <dbReference type="PROSITE-ProRule" id="PRU00282"/>
    </source>
</evidence>
<gene>
    <name evidence="10" type="ORF">C2S53_020688</name>
</gene>
<keyword evidence="6" id="KW-0496">Mitochondrion</keyword>
<evidence type="ECO:0000256" key="4">
    <source>
        <dbReference type="ARBA" id="ARBA00022692"/>
    </source>
</evidence>
<dbReference type="PANTHER" id="PTHR45758:SF11">
    <property type="entry name" value="MITOCHONDRIAL SUBSTRATE CARRIER FAMILY PROTEIN"/>
    <property type="match status" value="1"/>
</dbReference>
<evidence type="ECO:0000256" key="2">
    <source>
        <dbReference type="ARBA" id="ARBA00006375"/>
    </source>
</evidence>
<keyword evidence="4 8" id="KW-0812">Transmembrane</keyword>
<evidence type="ECO:0000256" key="9">
    <source>
        <dbReference type="RuleBase" id="RU000488"/>
    </source>
</evidence>
<feature type="repeat" description="Solcar" evidence="8">
    <location>
        <begin position="234"/>
        <end position="318"/>
    </location>
</feature>
<reference evidence="10 11" key="1">
    <citation type="journal article" date="2021" name="Nat. Commun.">
        <title>Incipient diploidization of the medicinal plant Perilla within 10,000 years.</title>
        <authorList>
            <person name="Zhang Y."/>
            <person name="Shen Q."/>
            <person name="Leng L."/>
            <person name="Zhang D."/>
            <person name="Chen S."/>
            <person name="Shi Y."/>
            <person name="Ning Z."/>
            <person name="Chen S."/>
        </authorList>
    </citation>
    <scope>NUCLEOTIDE SEQUENCE [LARGE SCALE GENOMIC DNA]</scope>
    <source>
        <strain evidence="11">cv. PC099</strain>
    </source>
</reference>
<dbReference type="PROSITE" id="PS50920">
    <property type="entry name" value="SOLCAR"/>
    <property type="match status" value="3"/>
</dbReference>
<evidence type="ECO:0000256" key="5">
    <source>
        <dbReference type="ARBA" id="ARBA00022989"/>
    </source>
</evidence>
<dbReference type="SUPFAM" id="SSF103506">
    <property type="entry name" value="Mitochondrial carrier"/>
    <property type="match status" value="1"/>
</dbReference>
<feature type="repeat" description="Solcar" evidence="8">
    <location>
        <begin position="140"/>
        <end position="227"/>
    </location>
</feature>
<protein>
    <submittedName>
        <fullName evidence="10">Mitochondrial substrate carrier family protein</fullName>
    </submittedName>
</protein>
<evidence type="ECO:0000313" key="11">
    <source>
        <dbReference type="Proteomes" id="UP001190926"/>
    </source>
</evidence>
<evidence type="ECO:0000256" key="1">
    <source>
        <dbReference type="ARBA" id="ARBA00004225"/>
    </source>
</evidence>
<evidence type="ECO:0000256" key="7">
    <source>
        <dbReference type="ARBA" id="ARBA00023136"/>
    </source>
</evidence>
<dbReference type="GO" id="GO:0031966">
    <property type="term" value="C:mitochondrial membrane"/>
    <property type="evidence" value="ECO:0007669"/>
    <property type="project" value="UniProtKB-SubCell"/>
</dbReference>
<dbReference type="InterPro" id="IPR018108">
    <property type="entry name" value="MCP_transmembrane"/>
</dbReference>
<dbReference type="InterPro" id="IPR023395">
    <property type="entry name" value="MCP_dom_sf"/>
</dbReference>
<evidence type="ECO:0000256" key="3">
    <source>
        <dbReference type="ARBA" id="ARBA00022448"/>
    </source>
</evidence>
<dbReference type="Gene3D" id="1.50.40.10">
    <property type="entry name" value="Mitochondrial carrier domain"/>
    <property type="match status" value="2"/>
</dbReference>
<name>A0AAD4JQC8_PERFH</name>
<accession>A0AAD4JQC8</accession>
<comment type="similarity">
    <text evidence="2 9">Belongs to the mitochondrial carrier (TC 2.A.29) family.</text>
</comment>
<dbReference type="EMBL" id="SDAM02000019">
    <property type="protein sequence ID" value="KAH6837198.1"/>
    <property type="molecule type" value="Genomic_DNA"/>
</dbReference>
<keyword evidence="3 9" id="KW-0813">Transport</keyword>
<dbReference type="AlphaFoldDB" id="A0AAD4JQC8"/>
<feature type="repeat" description="Solcar" evidence="8">
    <location>
        <begin position="330"/>
        <end position="420"/>
    </location>
</feature>
<dbReference type="PANTHER" id="PTHR45758">
    <property type="entry name" value="MITOFERRIN-1-RELATED"/>
    <property type="match status" value="1"/>
</dbReference>
<keyword evidence="5" id="KW-1133">Transmembrane helix</keyword>
<evidence type="ECO:0000256" key="6">
    <source>
        <dbReference type="ARBA" id="ARBA00023128"/>
    </source>
</evidence>
<dbReference type="GO" id="GO:0015093">
    <property type="term" value="F:ferrous iron transmembrane transporter activity"/>
    <property type="evidence" value="ECO:0007669"/>
    <property type="project" value="TreeGrafter"/>
</dbReference>
<sequence length="430" mass="46625">MEHSNRWAREKWNPVTAGIKRPCSQRPLECHHRQSQRPLGSGVCWGARFQLLTGRWDTALAVFSKSIKISCLEAGFHPFSALIQIPKPLYDDNPFLPNPISDQFAPFPSSMAADASAKLQKPELIPTPEFHSEAEPHDGLKFWQFMIAGSIAGMAEHMAMFPVDTIKTQMQALSSCPIKSVTVNQAVRSILKSDGARGLYRGIAAMGIGAGPAHAVYFSVYEACKRRFSGGNPSNSAAHAASGVCATVASDAVLTPMDVVKQRLQLNGSPYDGVWDCVRRVMREEGIRAFFASYRTTVVMNAPFTAVHFATYEAAKRGLTEVSPESAGDERFVVHATAGAAAGALAATVTTPLDVVKTQLQCQGVCGCDRFVSGSIKDVFRAIVKKDGYTGVMRGWMPRMLFHAPAAAICWSTYEAAKTLFLESNANNAT</sequence>
<dbReference type="FunFam" id="1.50.40.10:FF:000188">
    <property type="entry name" value="Mitochondrial RNA-splicing protein MRS3"/>
    <property type="match status" value="1"/>
</dbReference>